<dbReference type="Proteomes" id="UP000595917">
    <property type="component" value="Chromosome"/>
</dbReference>
<dbReference type="InterPro" id="IPR016064">
    <property type="entry name" value="NAD/diacylglycerol_kinase_sf"/>
</dbReference>
<dbReference type="InterPro" id="IPR017437">
    <property type="entry name" value="ATP-NAD_kinase_PpnK-typ_C"/>
</dbReference>
<gene>
    <name evidence="1" type="ORF">JFL75_18915</name>
</gene>
<sequence length="389" mass="42633">MKKYENRIVIVTRATRLEKVLAAQNTVSQARFYVKQLGGDFDEYEQEHLQYGSSVQNVKRDLDGLAGIQILDRQYLPNFVFAPDDIIVVVGQDGLVANTIKYLDDQPVIGINPDTSRWDGVLLPFLPGDAVKIVTETIEGKRKTEAVTMAKAKVQNGQELLAVNDFFIGQKGHASARYILKYGGYREPQSSSGIIVSTGLGSTGWMKSIIAGSSRISASVIGHPFGFDHDSERFVEEDAEISKQAEEESMAMDFMDVSEIQADMAPPEPMMEQAARAASAPRPMGTLKKASSFFEKKKKTYGISELSKVVGKWASEELVFAVREPFPSKTTGATLVFGTVSPGDTLRVESLMGENGVIFSDGIETDYISFNSGTEVLITKADKQGRMVV</sequence>
<protein>
    <submittedName>
        <fullName evidence="1">NAD(+)/NADH kinase</fullName>
    </submittedName>
</protein>
<organism evidence="1 2">
    <name type="scientific">Breznakiella homolactica</name>
    <dbReference type="NCBI Taxonomy" id="2798577"/>
    <lineage>
        <taxon>Bacteria</taxon>
        <taxon>Pseudomonadati</taxon>
        <taxon>Spirochaetota</taxon>
        <taxon>Spirochaetia</taxon>
        <taxon>Spirochaetales</taxon>
        <taxon>Breznakiellaceae</taxon>
        <taxon>Breznakiella</taxon>
    </lineage>
</organism>
<dbReference type="Gene3D" id="2.60.200.30">
    <property type="entry name" value="Probable inorganic polyphosphate/atp-NAD kinase, domain 2"/>
    <property type="match status" value="1"/>
</dbReference>
<proteinExistence type="predicted"/>
<dbReference type="RefSeq" id="WP_215626284.1">
    <property type="nucleotide sequence ID" value="NZ_CP067089.2"/>
</dbReference>
<dbReference type="InterPro" id="IPR017438">
    <property type="entry name" value="ATP-NAD_kinase_N"/>
</dbReference>
<evidence type="ECO:0000313" key="1">
    <source>
        <dbReference type="EMBL" id="QQO08979.1"/>
    </source>
</evidence>
<dbReference type="SUPFAM" id="SSF111331">
    <property type="entry name" value="NAD kinase/diacylglycerol kinase-like"/>
    <property type="match status" value="1"/>
</dbReference>
<dbReference type="EMBL" id="CP067089">
    <property type="protein sequence ID" value="QQO08979.1"/>
    <property type="molecule type" value="Genomic_DNA"/>
</dbReference>
<keyword evidence="1" id="KW-0418">Kinase</keyword>
<evidence type="ECO:0000313" key="2">
    <source>
        <dbReference type="Proteomes" id="UP000595917"/>
    </source>
</evidence>
<accession>A0A7T7XMA3</accession>
<dbReference type="KEGG" id="bhc:JFL75_18915"/>
<keyword evidence="1" id="KW-0808">Transferase</keyword>
<reference evidence="1" key="1">
    <citation type="submission" date="2021-01" db="EMBL/GenBank/DDBJ databases">
        <title>Description of Breznakiella homolactica.</title>
        <authorList>
            <person name="Song Y."/>
            <person name="Brune A."/>
        </authorList>
    </citation>
    <scope>NUCLEOTIDE SEQUENCE</scope>
    <source>
        <strain evidence="1">RmG30</strain>
    </source>
</reference>
<dbReference type="PANTHER" id="PTHR13158">
    <property type="match status" value="1"/>
</dbReference>
<name>A0A7T7XMA3_9SPIR</name>
<dbReference type="GO" id="GO:0003951">
    <property type="term" value="F:NAD+ kinase activity"/>
    <property type="evidence" value="ECO:0007669"/>
    <property type="project" value="InterPro"/>
</dbReference>
<dbReference type="PANTHER" id="PTHR13158:SF5">
    <property type="entry name" value="NAD KINASE 2, MITOCHONDRIAL"/>
    <property type="match status" value="1"/>
</dbReference>
<dbReference type="AlphaFoldDB" id="A0A7T7XMA3"/>
<keyword evidence="2" id="KW-1185">Reference proteome</keyword>
<dbReference type="GO" id="GO:0019674">
    <property type="term" value="P:NAD+ metabolic process"/>
    <property type="evidence" value="ECO:0007669"/>
    <property type="project" value="InterPro"/>
</dbReference>
<dbReference type="Gene3D" id="3.40.50.10330">
    <property type="entry name" value="Probable inorganic polyphosphate/atp-NAD kinase, domain 1"/>
    <property type="match status" value="1"/>
</dbReference>